<dbReference type="InParanoid" id="M3YHA9"/>
<evidence type="ECO:0000256" key="1">
    <source>
        <dbReference type="SAM" id="Phobius"/>
    </source>
</evidence>
<organism evidence="2">
    <name type="scientific">Mustela putorius furo</name>
    <name type="common">European domestic ferret</name>
    <name type="synonym">Mustela furo</name>
    <dbReference type="NCBI Taxonomy" id="9669"/>
    <lineage>
        <taxon>Eukaryota</taxon>
        <taxon>Metazoa</taxon>
        <taxon>Chordata</taxon>
        <taxon>Craniata</taxon>
        <taxon>Vertebrata</taxon>
        <taxon>Euteleostomi</taxon>
        <taxon>Mammalia</taxon>
        <taxon>Eutheria</taxon>
        <taxon>Laurasiatheria</taxon>
        <taxon>Carnivora</taxon>
        <taxon>Caniformia</taxon>
        <taxon>Musteloidea</taxon>
        <taxon>Mustelidae</taxon>
        <taxon>Mustelinae</taxon>
        <taxon>Mustela</taxon>
    </lineage>
</organism>
<dbReference type="Ensembl" id="ENSMPUT00000010895.1">
    <property type="protein sequence ID" value="ENSMPUP00000010716.1"/>
    <property type="gene ID" value="ENSMPUG00000010804.1"/>
</dbReference>
<keyword evidence="1" id="KW-1133">Transmembrane helix</keyword>
<keyword evidence="1" id="KW-0472">Membrane</keyword>
<keyword evidence="1" id="KW-0812">Transmembrane</keyword>
<sequence>CYRGAEEPREIIPRCILTALLLVTVIFLLVSISYLTILTPRDILSSGEPFNYRKGNKQKLGN</sequence>
<dbReference type="EMBL" id="AEYP01067503">
    <property type="status" value="NOT_ANNOTATED_CDS"/>
    <property type="molecule type" value="Genomic_DNA"/>
</dbReference>
<dbReference type="AlphaFoldDB" id="M3YHA9"/>
<accession>M3YHA9</accession>
<evidence type="ECO:0000313" key="2">
    <source>
        <dbReference type="Ensembl" id="ENSMPUP00000010716.1"/>
    </source>
</evidence>
<protein>
    <submittedName>
        <fullName evidence="2">Uncharacterized protein</fullName>
    </submittedName>
</protein>
<reference evidence="2" key="1">
    <citation type="submission" date="2024-06" db="UniProtKB">
        <authorList>
            <consortium name="Ensembl"/>
        </authorList>
    </citation>
    <scope>IDENTIFICATION</scope>
</reference>
<dbReference type="HOGENOM" id="CLU_2910075_0_0_1"/>
<proteinExistence type="predicted"/>
<dbReference type="STRING" id="9669.ENSMPUP00000010716"/>
<name>M3YHA9_MUSPF</name>
<dbReference type="Gene3D" id="1.20.1740.10">
    <property type="entry name" value="Amino acid/polyamine transporter I"/>
    <property type="match status" value="1"/>
</dbReference>
<feature type="transmembrane region" description="Helical" evidence="1">
    <location>
        <begin position="12"/>
        <end position="37"/>
    </location>
</feature>